<proteinExistence type="predicted"/>
<accession>A0A1X1XAV3</accession>
<dbReference type="Proteomes" id="UP000193487">
    <property type="component" value="Unassembled WGS sequence"/>
</dbReference>
<reference evidence="1 2" key="1">
    <citation type="submission" date="2016-01" db="EMBL/GenBank/DDBJ databases">
        <title>The new phylogeny of the genus Mycobacterium.</title>
        <authorList>
            <person name="Tarcisio F."/>
            <person name="Conor M."/>
            <person name="Antonella G."/>
            <person name="Elisabetta G."/>
            <person name="Giulia F.S."/>
            <person name="Sara T."/>
            <person name="Anna F."/>
            <person name="Clotilde B."/>
            <person name="Roberto B."/>
            <person name="Veronica D.S."/>
            <person name="Fabio R."/>
            <person name="Monica P."/>
            <person name="Olivier J."/>
            <person name="Enrico T."/>
            <person name="Nicola S."/>
        </authorList>
    </citation>
    <scope>NUCLEOTIDE SEQUENCE [LARGE SCALE GENOMIC DNA]</scope>
    <source>
        <strain evidence="1 2">DSM 45166</strain>
    </source>
</reference>
<keyword evidence="2" id="KW-1185">Reference proteome</keyword>
<dbReference type="InterPro" id="IPR011990">
    <property type="entry name" value="TPR-like_helical_dom_sf"/>
</dbReference>
<organism evidence="1 2">
    <name type="scientific">Mycobacterium kyorinense</name>
    <dbReference type="NCBI Taxonomy" id="487514"/>
    <lineage>
        <taxon>Bacteria</taxon>
        <taxon>Bacillati</taxon>
        <taxon>Actinomycetota</taxon>
        <taxon>Actinomycetes</taxon>
        <taxon>Mycobacteriales</taxon>
        <taxon>Mycobacteriaceae</taxon>
        <taxon>Mycobacterium</taxon>
    </lineage>
</organism>
<dbReference type="EMBL" id="LQPE01000177">
    <property type="protein sequence ID" value="ORV96051.1"/>
    <property type="molecule type" value="Genomic_DNA"/>
</dbReference>
<name>A0A1X1XAV3_9MYCO</name>
<dbReference type="SUPFAM" id="SSF48452">
    <property type="entry name" value="TPR-like"/>
    <property type="match status" value="1"/>
</dbReference>
<comment type="caution">
    <text evidence="1">The sequence shown here is derived from an EMBL/GenBank/DDBJ whole genome shotgun (WGS) entry which is preliminary data.</text>
</comment>
<dbReference type="Gene3D" id="1.25.40.10">
    <property type="entry name" value="Tetratricopeptide repeat domain"/>
    <property type="match status" value="1"/>
</dbReference>
<evidence type="ECO:0000313" key="2">
    <source>
        <dbReference type="Proteomes" id="UP000193487"/>
    </source>
</evidence>
<evidence type="ECO:0000313" key="1">
    <source>
        <dbReference type="EMBL" id="ORV96051.1"/>
    </source>
</evidence>
<sequence length="419" mass="46417">MITTMTAPAEGNVRLRAARESIGLDSQAAFVNALISTANKHGYELSVTARTVRRWESATPPWPHTPHIKALEALFQRPITELGFTPRKPGQQSAATGRNHQRFVRTAVRAVRYNLPDTVVADYSELTACYRRLYWTLPVSHLQHSANDHSELGLDILDAVSKDVRPELASSVAESCLLSGRIAFFDRRNPEDAHPHFLWALECAQEAADDALGAAILAHMAFAPAFSEDPDRADEARDRVRAARAFAKRAGDPATLTAWLDAVDAEVETRLGDTRRALQLIRHAEEIYDENAPTPDWLDWFSPAQLAGFKGNALLAAGHSQEARLTLERVLRDLPPTASKQRAITYADLAAAAAVLKEPERACSLLIDALDEISVNWYATAMARIKAVRNVLREWDGTPAVRNLDERLYDWTSTMNALT</sequence>
<protein>
    <recommendedName>
        <fullName evidence="3">Transcriptional regulator</fullName>
    </recommendedName>
</protein>
<dbReference type="AlphaFoldDB" id="A0A1X1XAV3"/>
<gene>
    <name evidence="1" type="ORF">AWC14_17285</name>
</gene>
<evidence type="ECO:0008006" key="3">
    <source>
        <dbReference type="Google" id="ProtNLM"/>
    </source>
</evidence>